<proteinExistence type="predicted"/>
<organism evidence="1 2">
    <name type="scientific">Fulvimarina manganoxydans</name>
    <dbReference type="NCBI Taxonomy" id="937218"/>
    <lineage>
        <taxon>Bacteria</taxon>
        <taxon>Pseudomonadati</taxon>
        <taxon>Pseudomonadota</taxon>
        <taxon>Alphaproteobacteria</taxon>
        <taxon>Hyphomicrobiales</taxon>
        <taxon>Aurantimonadaceae</taxon>
        <taxon>Fulvimarina</taxon>
    </lineage>
</organism>
<dbReference type="STRING" id="937218.SAMN06297251_11568"/>
<protein>
    <submittedName>
        <fullName evidence="1">Formylmethanofuran dehydrogenase, subunit B</fullName>
    </submittedName>
</protein>
<sequence length="393" mass="40482">MTFRPASVICRLGTESDDDLSTQWIDGRPVSTAEAVRAAAEHLAASRLPVLTGDFNDISAIRAGLRVAALAGGVVDHEGLEAIRPAIEAIRDAGIVMGAPAEIRRRADRVLVIGPDPFEGQDALFEQIFAVAPDIGARTKGKTREIVWLGASEPQRFAKASGEARSIGCPAAELTEAVGIVRAALAGRRFADGPFEPGGARALAGWLVDAGFGAVVFKADAFDAIGFEEIAGLVSDLNARTRATALPVFAGSAFGSAQAATWATGFPMRVSFGRGAPDHDMELFKADRLIGSGEAEAVLLVAAGEGRAGVSSDAATILLSTEEPPAGSSVKVAFRIGRPGVDHDQVALEPRFGSFVAHAASAPDPDAPSSAALILSMIADHLAEMAAEKGAAA</sequence>
<evidence type="ECO:0000313" key="1">
    <source>
        <dbReference type="EMBL" id="SMC97094.1"/>
    </source>
</evidence>
<dbReference type="EMBL" id="FWXR01000015">
    <property type="protein sequence ID" value="SMC97094.1"/>
    <property type="molecule type" value="Genomic_DNA"/>
</dbReference>
<dbReference type="AlphaFoldDB" id="A0A1W2DI54"/>
<dbReference type="Proteomes" id="UP000192656">
    <property type="component" value="Unassembled WGS sequence"/>
</dbReference>
<evidence type="ECO:0000313" key="2">
    <source>
        <dbReference type="Proteomes" id="UP000192656"/>
    </source>
</evidence>
<reference evidence="1 2" key="1">
    <citation type="submission" date="2017-04" db="EMBL/GenBank/DDBJ databases">
        <authorList>
            <person name="Afonso C.L."/>
            <person name="Miller P.J."/>
            <person name="Scott M.A."/>
            <person name="Spackman E."/>
            <person name="Goraichik I."/>
            <person name="Dimitrov K.M."/>
            <person name="Suarez D.L."/>
            <person name="Swayne D.E."/>
        </authorList>
    </citation>
    <scope>NUCLEOTIDE SEQUENCE [LARGE SCALE GENOMIC DNA]</scope>
    <source>
        <strain evidence="1 2">CGMCC 1.10972</strain>
    </source>
</reference>
<name>A0A1W2DI54_9HYPH</name>
<gene>
    <name evidence="1" type="ORF">SAMN06297251_11568</name>
</gene>
<accession>A0A1W2DI54</accession>
<keyword evidence="2" id="KW-1185">Reference proteome</keyword>